<evidence type="ECO:0000256" key="11">
    <source>
        <dbReference type="RuleBase" id="RU000461"/>
    </source>
</evidence>
<evidence type="ECO:0008006" key="15">
    <source>
        <dbReference type="Google" id="ProtNLM"/>
    </source>
</evidence>
<reference evidence="13" key="5">
    <citation type="journal article" date="2021" name="G3 (Bethesda)">
        <title>Aegilops tauschii genome assembly Aet v5.0 features greater sequence contiguity and improved annotation.</title>
        <authorList>
            <person name="Wang L."/>
            <person name="Zhu T."/>
            <person name="Rodriguez J.C."/>
            <person name="Deal K.R."/>
            <person name="Dubcovsky J."/>
            <person name="McGuire P.E."/>
            <person name="Lux T."/>
            <person name="Spannagl M."/>
            <person name="Mayer K.F.X."/>
            <person name="Baldrich P."/>
            <person name="Meyers B.C."/>
            <person name="Huo N."/>
            <person name="Gu Y.Q."/>
            <person name="Zhou H."/>
            <person name="Devos K.M."/>
            <person name="Bennetzen J.L."/>
            <person name="Unver T."/>
            <person name="Budak H."/>
            <person name="Gulick P.J."/>
            <person name="Galiba G."/>
            <person name="Kalapos B."/>
            <person name="Nelson D.R."/>
            <person name="Li P."/>
            <person name="You F.M."/>
            <person name="Luo M.C."/>
            <person name="Dvorak J."/>
        </authorList>
    </citation>
    <scope>NUCLEOTIDE SEQUENCE [LARGE SCALE GENOMIC DNA]</scope>
    <source>
        <strain evidence="13">cv. AL8/78</strain>
    </source>
</reference>
<comment type="cofactor">
    <cofactor evidence="1 10">
        <name>heme</name>
        <dbReference type="ChEBI" id="CHEBI:30413"/>
    </cofactor>
</comment>
<dbReference type="Gene3D" id="1.10.630.10">
    <property type="entry name" value="Cytochrome P450"/>
    <property type="match status" value="1"/>
</dbReference>
<dbReference type="Gramene" id="AET1Gv20054400.1">
    <property type="protein sequence ID" value="AET1Gv20054400.1"/>
    <property type="gene ID" value="AET1Gv20054400"/>
</dbReference>
<evidence type="ECO:0000256" key="4">
    <source>
        <dbReference type="ARBA" id="ARBA00022692"/>
    </source>
</evidence>
<proteinExistence type="inferred from homology"/>
<dbReference type="FunFam" id="1.10.630.10:FF:000043">
    <property type="entry name" value="Cytochrome P450 99A2"/>
    <property type="match status" value="1"/>
</dbReference>
<evidence type="ECO:0000256" key="8">
    <source>
        <dbReference type="ARBA" id="ARBA00023004"/>
    </source>
</evidence>
<dbReference type="PROSITE" id="PS00086">
    <property type="entry name" value="CYTOCHROME_P450"/>
    <property type="match status" value="1"/>
</dbReference>
<evidence type="ECO:0000256" key="5">
    <source>
        <dbReference type="ARBA" id="ARBA00022723"/>
    </source>
</evidence>
<feature type="transmembrane region" description="Helical" evidence="12">
    <location>
        <begin position="21"/>
        <end position="44"/>
    </location>
</feature>
<protein>
    <recommendedName>
        <fullName evidence="15">Cytochrome P450</fullName>
    </recommendedName>
</protein>
<keyword evidence="12" id="KW-0472">Membrane</keyword>
<evidence type="ECO:0000313" key="14">
    <source>
        <dbReference type="Proteomes" id="UP000015105"/>
    </source>
</evidence>
<evidence type="ECO:0000256" key="9">
    <source>
        <dbReference type="ARBA" id="ARBA00023033"/>
    </source>
</evidence>
<feature type="binding site" description="axial binding residue" evidence="10">
    <location>
        <position position="484"/>
    </location>
    <ligand>
        <name>heme</name>
        <dbReference type="ChEBI" id="CHEBI:30413"/>
    </ligand>
    <ligandPart>
        <name>Fe</name>
        <dbReference type="ChEBI" id="CHEBI:18248"/>
    </ligandPart>
</feature>
<dbReference type="PRINTS" id="PR00385">
    <property type="entry name" value="P450"/>
</dbReference>
<dbReference type="PRINTS" id="PR00463">
    <property type="entry name" value="EP450I"/>
</dbReference>
<dbReference type="PANTHER" id="PTHR47955">
    <property type="entry name" value="CYTOCHROME P450 FAMILY 71 PROTEIN"/>
    <property type="match status" value="1"/>
</dbReference>
<comment type="similarity">
    <text evidence="2 11">Belongs to the cytochrome P450 family.</text>
</comment>
<dbReference type="GO" id="GO:0005506">
    <property type="term" value="F:iron ion binding"/>
    <property type="evidence" value="ECO:0007669"/>
    <property type="project" value="InterPro"/>
</dbReference>
<evidence type="ECO:0000313" key="13">
    <source>
        <dbReference type="EnsemblPlants" id="AET1Gv20054400.1"/>
    </source>
</evidence>
<reference evidence="14" key="1">
    <citation type="journal article" date="2014" name="Science">
        <title>Ancient hybridizations among the ancestral genomes of bread wheat.</title>
        <authorList>
            <consortium name="International Wheat Genome Sequencing Consortium,"/>
            <person name="Marcussen T."/>
            <person name="Sandve S.R."/>
            <person name="Heier L."/>
            <person name="Spannagl M."/>
            <person name="Pfeifer M."/>
            <person name="Jakobsen K.S."/>
            <person name="Wulff B.B."/>
            <person name="Steuernagel B."/>
            <person name="Mayer K.F."/>
            <person name="Olsen O.A."/>
        </authorList>
    </citation>
    <scope>NUCLEOTIDE SEQUENCE [LARGE SCALE GENOMIC DNA]</scope>
    <source>
        <strain evidence="14">cv. AL8/78</strain>
    </source>
</reference>
<evidence type="ECO:0000256" key="7">
    <source>
        <dbReference type="ARBA" id="ARBA00023002"/>
    </source>
</evidence>
<name>A0A452XLI9_AEGTS</name>
<dbReference type="GO" id="GO:0004497">
    <property type="term" value="F:monooxygenase activity"/>
    <property type="evidence" value="ECO:0007669"/>
    <property type="project" value="UniProtKB-KW"/>
</dbReference>
<organism evidence="13 14">
    <name type="scientific">Aegilops tauschii subsp. strangulata</name>
    <name type="common">Goatgrass</name>
    <dbReference type="NCBI Taxonomy" id="200361"/>
    <lineage>
        <taxon>Eukaryota</taxon>
        <taxon>Viridiplantae</taxon>
        <taxon>Streptophyta</taxon>
        <taxon>Embryophyta</taxon>
        <taxon>Tracheophyta</taxon>
        <taxon>Spermatophyta</taxon>
        <taxon>Magnoliopsida</taxon>
        <taxon>Liliopsida</taxon>
        <taxon>Poales</taxon>
        <taxon>Poaceae</taxon>
        <taxon>BOP clade</taxon>
        <taxon>Pooideae</taxon>
        <taxon>Triticodae</taxon>
        <taxon>Triticeae</taxon>
        <taxon>Triticinae</taxon>
        <taxon>Aegilops</taxon>
    </lineage>
</organism>
<dbReference type="Proteomes" id="UP000015105">
    <property type="component" value="Chromosome 1D"/>
</dbReference>
<reference evidence="13" key="3">
    <citation type="journal article" date="2017" name="Nature">
        <title>Genome sequence of the progenitor of the wheat D genome Aegilops tauschii.</title>
        <authorList>
            <person name="Luo M.C."/>
            <person name="Gu Y.Q."/>
            <person name="Puiu D."/>
            <person name="Wang H."/>
            <person name="Twardziok S.O."/>
            <person name="Deal K.R."/>
            <person name="Huo N."/>
            <person name="Zhu T."/>
            <person name="Wang L."/>
            <person name="Wang Y."/>
            <person name="McGuire P.E."/>
            <person name="Liu S."/>
            <person name="Long H."/>
            <person name="Ramasamy R.K."/>
            <person name="Rodriguez J.C."/>
            <person name="Van S.L."/>
            <person name="Yuan L."/>
            <person name="Wang Z."/>
            <person name="Xia Z."/>
            <person name="Xiao L."/>
            <person name="Anderson O.D."/>
            <person name="Ouyang S."/>
            <person name="Liang Y."/>
            <person name="Zimin A.V."/>
            <person name="Pertea G."/>
            <person name="Qi P."/>
            <person name="Bennetzen J.L."/>
            <person name="Dai X."/>
            <person name="Dawson M.W."/>
            <person name="Muller H.G."/>
            <person name="Kugler K."/>
            <person name="Rivarola-Duarte L."/>
            <person name="Spannagl M."/>
            <person name="Mayer K.F.X."/>
            <person name="Lu F.H."/>
            <person name="Bevan M.W."/>
            <person name="Leroy P."/>
            <person name="Li P."/>
            <person name="You F.M."/>
            <person name="Sun Q."/>
            <person name="Liu Z."/>
            <person name="Lyons E."/>
            <person name="Wicker T."/>
            <person name="Salzberg S.L."/>
            <person name="Devos K.M."/>
            <person name="Dvorak J."/>
        </authorList>
    </citation>
    <scope>NUCLEOTIDE SEQUENCE [LARGE SCALE GENOMIC DNA]</scope>
    <source>
        <strain evidence="13">cv. AL8/78</strain>
    </source>
</reference>
<dbReference type="AlphaFoldDB" id="A0A452XLI9"/>
<keyword evidence="6 12" id="KW-1133">Transmembrane helix</keyword>
<evidence type="ECO:0000256" key="6">
    <source>
        <dbReference type="ARBA" id="ARBA00022989"/>
    </source>
</evidence>
<dbReference type="GO" id="GO:0016705">
    <property type="term" value="F:oxidoreductase activity, acting on paired donors, with incorporation or reduction of molecular oxygen"/>
    <property type="evidence" value="ECO:0007669"/>
    <property type="project" value="InterPro"/>
</dbReference>
<keyword evidence="8 10" id="KW-0408">Iron</keyword>
<dbReference type="EnsemblPlants" id="AET1Gv20054400.1">
    <property type="protein sequence ID" value="AET1Gv20054400.1"/>
    <property type="gene ID" value="AET1Gv20054400"/>
</dbReference>
<evidence type="ECO:0000256" key="2">
    <source>
        <dbReference type="ARBA" id="ARBA00010617"/>
    </source>
</evidence>
<dbReference type="PANTHER" id="PTHR47955:SF19">
    <property type="entry name" value="CYTOCHROME P450 71A9-LIKE ISOFORM X1"/>
    <property type="match status" value="1"/>
</dbReference>
<dbReference type="InterPro" id="IPR001128">
    <property type="entry name" value="Cyt_P450"/>
</dbReference>
<dbReference type="InterPro" id="IPR036396">
    <property type="entry name" value="Cyt_P450_sf"/>
</dbReference>
<keyword evidence="5 10" id="KW-0479">Metal-binding</keyword>
<evidence type="ECO:0000256" key="10">
    <source>
        <dbReference type="PIRSR" id="PIRSR602401-1"/>
    </source>
</evidence>
<dbReference type="SUPFAM" id="SSF48264">
    <property type="entry name" value="Cytochrome P450"/>
    <property type="match status" value="1"/>
</dbReference>
<dbReference type="InterPro" id="IPR002401">
    <property type="entry name" value="Cyt_P450_E_grp-I"/>
</dbReference>
<accession>A0A452XLI9</accession>
<dbReference type="Pfam" id="PF00067">
    <property type="entry name" value="p450"/>
    <property type="match status" value="1"/>
</dbReference>
<reference evidence="14" key="2">
    <citation type="journal article" date="2017" name="Nat. Plants">
        <title>The Aegilops tauschii genome reveals multiple impacts of transposons.</title>
        <authorList>
            <person name="Zhao G."/>
            <person name="Zou C."/>
            <person name="Li K."/>
            <person name="Wang K."/>
            <person name="Li T."/>
            <person name="Gao L."/>
            <person name="Zhang X."/>
            <person name="Wang H."/>
            <person name="Yang Z."/>
            <person name="Liu X."/>
            <person name="Jiang W."/>
            <person name="Mao L."/>
            <person name="Kong X."/>
            <person name="Jiao Y."/>
            <person name="Jia J."/>
        </authorList>
    </citation>
    <scope>NUCLEOTIDE SEQUENCE [LARGE SCALE GENOMIC DNA]</scope>
    <source>
        <strain evidence="14">cv. AL8/78</strain>
    </source>
</reference>
<keyword evidence="7 11" id="KW-0560">Oxidoreductase</keyword>
<sequence>THTLPIDVRRGRSKKTMEDTTTMLVFLLLPALTILCTLLLRAAISKEHATSCSSDAVDVPVPPPSPWRLPLVGNLHQLAGRRLLPHRSLASLAAAHGPVMLLRLGQVRAVVVSSAAAAREVMQTHDRVFASRPSLAVPGKLFYGCTDIAFAPHGPYWVHARKMSVLHLLSPARVRAYRAVREEEVQALVQMVHVQRLSCGGGVVRLSELLAGFAKDVTGRIVFGASPSTAEGWGAKVDTLLEEGNALLGTFHVQDCFPGLAWLGLGGLDNKVRKAFERIDPILEEILEVAGRQLLSPQQDTPTTTSGSTFVHVMLSLDNISGGSAAWRFSRDNVKAILMDLFGAGTEATIVVLEWVMAELVRNKGAMERLQHELRKSLISDSDMITEHDLQGMVYLKAVIKETIRLHPPGPLLLPHEAMESTRIQQYHIPRKTMVIINAWAIGRDPHTWESPMEFRPERFIGSEVSFRGRHFQLIPFGSGRRMCPGINFTMSILEIAIANLVGRFNWALREGETELDMEETPGVASRKRVPLCVIARPWP</sequence>
<dbReference type="GO" id="GO:0020037">
    <property type="term" value="F:heme binding"/>
    <property type="evidence" value="ECO:0007669"/>
    <property type="project" value="InterPro"/>
</dbReference>
<evidence type="ECO:0000256" key="12">
    <source>
        <dbReference type="SAM" id="Phobius"/>
    </source>
</evidence>
<dbReference type="STRING" id="200361.A0A452XLI9"/>
<keyword evidence="3 10" id="KW-0349">Heme</keyword>
<keyword evidence="9 11" id="KW-0503">Monooxygenase</keyword>
<reference evidence="13" key="4">
    <citation type="submission" date="2019-03" db="UniProtKB">
        <authorList>
            <consortium name="EnsemblPlants"/>
        </authorList>
    </citation>
    <scope>IDENTIFICATION</scope>
</reference>
<keyword evidence="14" id="KW-1185">Reference proteome</keyword>
<evidence type="ECO:0000256" key="1">
    <source>
        <dbReference type="ARBA" id="ARBA00001971"/>
    </source>
</evidence>
<keyword evidence="4 12" id="KW-0812">Transmembrane</keyword>
<evidence type="ECO:0000256" key="3">
    <source>
        <dbReference type="ARBA" id="ARBA00022617"/>
    </source>
</evidence>
<dbReference type="InterPro" id="IPR017972">
    <property type="entry name" value="Cyt_P450_CS"/>
</dbReference>